<dbReference type="EMBL" id="QNUK01000360">
    <property type="protein sequence ID" value="KAF5894702.1"/>
    <property type="molecule type" value="Genomic_DNA"/>
</dbReference>
<dbReference type="Pfam" id="PF00354">
    <property type="entry name" value="Pentaxin"/>
    <property type="match status" value="1"/>
</dbReference>
<keyword evidence="7" id="KW-0732">Signal</keyword>
<feature type="domain" description="Pentraxin (PTX)" evidence="8">
    <location>
        <begin position="109"/>
        <end position="318"/>
    </location>
</feature>
<evidence type="ECO:0000256" key="5">
    <source>
        <dbReference type="ARBA" id="ARBA00023180"/>
    </source>
</evidence>
<evidence type="ECO:0000256" key="7">
    <source>
        <dbReference type="SAM" id="SignalP"/>
    </source>
</evidence>
<comment type="caution">
    <text evidence="9">The sequence shown here is derived from an EMBL/GenBank/DDBJ whole genome shotgun (WGS) entry which is preliminary data.</text>
</comment>
<dbReference type="GO" id="GO:0046872">
    <property type="term" value="F:metal ion binding"/>
    <property type="evidence" value="ECO:0007669"/>
    <property type="project" value="UniProtKB-KW"/>
</dbReference>
<evidence type="ECO:0000256" key="6">
    <source>
        <dbReference type="PROSITE-ProRule" id="PRU01172"/>
    </source>
</evidence>
<sequence>VNKLDCPLARMLLLKLLCSNVIVLIQHCIGKALAVNVEITSLRANEEVYYKYHPARLPWHAVNQQCIERSGSLAVVPGAEEEQKLTGFLRSVNISEPVWIARRAPEIYGTLILNFLNRSERQSARLLQNFSNMTAVTVCAWLHFSPSCHGGLTVFSYSLRSYINEFQLRARVLPDRNVGLALMVHGHHGPYLSVFANDASWHSVCVSWTGKGGLWTMSVDGQKVQRGISLYSSGHIRGGGIFIIGQEQDAFGSEFKSDGAFCGSITQLHMWDQVLEDREIRAMEKDCSLISSGLLFRWDRSLLEMTTSLQTQWGYIQCQEHSQFPDNEDCVAFHPGSGVLTWDNCDLQRRGVCQFHEELLDDFGTSRFHKTSFFTQPCEDLHDNP</sequence>
<evidence type="ECO:0000259" key="8">
    <source>
        <dbReference type="PROSITE" id="PS51828"/>
    </source>
</evidence>
<dbReference type="InterPro" id="IPR016187">
    <property type="entry name" value="CTDL_fold"/>
</dbReference>
<organism evidence="9 10">
    <name type="scientific">Clarias magur</name>
    <name type="common">Asian catfish</name>
    <name type="synonym">Macropteronotus magur</name>
    <dbReference type="NCBI Taxonomy" id="1594786"/>
    <lineage>
        <taxon>Eukaryota</taxon>
        <taxon>Metazoa</taxon>
        <taxon>Chordata</taxon>
        <taxon>Craniata</taxon>
        <taxon>Vertebrata</taxon>
        <taxon>Euteleostomi</taxon>
        <taxon>Actinopterygii</taxon>
        <taxon>Neopterygii</taxon>
        <taxon>Teleostei</taxon>
        <taxon>Ostariophysi</taxon>
        <taxon>Siluriformes</taxon>
        <taxon>Clariidae</taxon>
        <taxon>Clarias</taxon>
    </lineage>
</organism>
<dbReference type="PRINTS" id="PR00895">
    <property type="entry name" value="PENTAXIN"/>
</dbReference>
<dbReference type="InterPro" id="IPR013320">
    <property type="entry name" value="ConA-like_dom_sf"/>
</dbReference>
<dbReference type="AlphaFoldDB" id="A0A8J4UBK2"/>
<keyword evidence="3" id="KW-0106">Calcium</keyword>
<keyword evidence="4" id="KW-1015">Disulfide bond</keyword>
<comment type="cofactor">
    <cofactor evidence="1">
        <name>Ca(2+)</name>
        <dbReference type="ChEBI" id="CHEBI:29108"/>
    </cofactor>
</comment>
<dbReference type="PROSITE" id="PS51828">
    <property type="entry name" value="PTX_2"/>
    <property type="match status" value="1"/>
</dbReference>
<comment type="caution">
    <text evidence="6">Lacks conserved residue(s) required for the propagation of feature annotation.</text>
</comment>
<dbReference type="Proteomes" id="UP000727407">
    <property type="component" value="Unassembled WGS sequence"/>
</dbReference>
<accession>A0A8J4UBK2</accession>
<evidence type="ECO:0000313" key="9">
    <source>
        <dbReference type="EMBL" id="KAF5894702.1"/>
    </source>
</evidence>
<feature type="non-terminal residue" evidence="9">
    <location>
        <position position="1"/>
    </location>
</feature>
<feature type="signal peptide" evidence="7">
    <location>
        <begin position="1"/>
        <end position="34"/>
    </location>
</feature>
<keyword evidence="10" id="KW-1185">Reference proteome</keyword>
<dbReference type="InterPro" id="IPR051360">
    <property type="entry name" value="Neuronal_Pentraxin_Related"/>
</dbReference>
<dbReference type="PANTHER" id="PTHR19277:SF163">
    <property type="entry name" value="ADHESION G-PROTEIN COUPLED RECEPTOR D2-LIKE ISOFORM X1"/>
    <property type="match status" value="1"/>
</dbReference>
<evidence type="ECO:0000256" key="1">
    <source>
        <dbReference type="ARBA" id="ARBA00001913"/>
    </source>
</evidence>
<dbReference type="Gene3D" id="2.60.120.200">
    <property type="match status" value="1"/>
</dbReference>
<evidence type="ECO:0000256" key="3">
    <source>
        <dbReference type="ARBA" id="ARBA00022837"/>
    </source>
</evidence>
<gene>
    <name evidence="9" type="ORF">DAT39_015587</name>
</gene>
<dbReference type="SUPFAM" id="SSF49899">
    <property type="entry name" value="Concanavalin A-like lectins/glucanases"/>
    <property type="match status" value="1"/>
</dbReference>
<reference evidence="9" key="1">
    <citation type="submission" date="2020-07" db="EMBL/GenBank/DDBJ databases">
        <title>Clarias magur genome sequencing, assembly and annotation.</title>
        <authorList>
            <person name="Kushwaha B."/>
            <person name="Kumar R."/>
            <person name="Das P."/>
            <person name="Joshi C.G."/>
            <person name="Kumar D."/>
            <person name="Nagpure N.S."/>
            <person name="Pandey M."/>
            <person name="Agarwal S."/>
            <person name="Srivastava S."/>
            <person name="Singh M."/>
            <person name="Sahoo L."/>
            <person name="Jayasankar P."/>
            <person name="Meher P.K."/>
            <person name="Koringa P.G."/>
            <person name="Iquebal M.A."/>
            <person name="Das S.P."/>
            <person name="Bit A."/>
            <person name="Patnaik S."/>
            <person name="Patel N."/>
            <person name="Shah T.M."/>
            <person name="Hinsu A."/>
            <person name="Jena J.K."/>
        </authorList>
    </citation>
    <scope>NUCLEOTIDE SEQUENCE</scope>
    <source>
        <strain evidence="9">CIFAMagur01</strain>
        <tissue evidence="9">Testis</tissue>
    </source>
</reference>
<feature type="chain" id="PRO_5035280067" evidence="7">
    <location>
        <begin position="35"/>
        <end position="385"/>
    </location>
</feature>
<name>A0A8J4UBK2_CLAMG</name>
<dbReference type="SMART" id="SM00159">
    <property type="entry name" value="PTX"/>
    <property type="match status" value="1"/>
</dbReference>
<keyword evidence="9" id="KW-0675">Receptor</keyword>
<dbReference type="SUPFAM" id="SSF56436">
    <property type="entry name" value="C-type lectin-like"/>
    <property type="match status" value="1"/>
</dbReference>
<keyword evidence="5" id="KW-0325">Glycoprotein</keyword>
<evidence type="ECO:0000256" key="4">
    <source>
        <dbReference type="ARBA" id="ARBA00023157"/>
    </source>
</evidence>
<evidence type="ECO:0000313" key="10">
    <source>
        <dbReference type="Proteomes" id="UP000727407"/>
    </source>
</evidence>
<proteinExistence type="predicted"/>
<dbReference type="PANTHER" id="PTHR19277">
    <property type="entry name" value="PENTRAXIN"/>
    <property type="match status" value="1"/>
</dbReference>
<evidence type="ECO:0000256" key="2">
    <source>
        <dbReference type="ARBA" id="ARBA00022723"/>
    </source>
</evidence>
<dbReference type="OrthoDB" id="1100386at2759"/>
<dbReference type="InterPro" id="IPR001759">
    <property type="entry name" value="PTX_dom"/>
</dbReference>
<keyword evidence="2" id="KW-0479">Metal-binding</keyword>
<feature type="non-terminal residue" evidence="9">
    <location>
        <position position="385"/>
    </location>
</feature>
<protein>
    <submittedName>
        <fullName evidence="9">Adhesion G-protein coupled receptor D2-like isoform X2</fullName>
    </submittedName>
</protein>
<dbReference type="CDD" id="cd00037">
    <property type="entry name" value="CLECT"/>
    <property type="match status" value="1"/>
</dbReference>